<protein>
    <recommendedName>
        <fullName evidence="13">HAUS augmin-like complex subunit 1</fullName>
    </recommendedName>
</protein>
<dbReference type="PANTHER" id="PTHR31570:SF1">
    <property type="entry name" value="HAUS AUGMIN-LIKE COMPLEX SUBUNIT 1"/>
    <property type="match status" value="1"/>
</dbReference>
<keyword evidence="5" id="KW-0493">Microtubule</keyword>
<organism evidence="11 12">
    <name type="scientific">Blepharisma stoltei</name>
    <dbReference type="NCBI Taxonomy" id="1481888"/>
    <lineage>
        <taxon>Eukaryota</taxon>
        <taxon>Sar</taxon>
        <taxon>Alveolata</taxon>
        <taxon>Ciliophora</taxon>
        <taxon>Postciliodesmatophora</taxon>
        <taxon>Heterotrichea</taxon>
        <taxon>Heterotrichida</taxon>
        <taxon>Blepharismidae</taxon>
        <taxon>Blepharisma</taxon>
    </lineage>
</organism>
<accession>A0AAU9I9H1</accession>
<evidence type="ECO:0000256" key="4">
    <source>
        <dbReference type="ARBA" id="ARBA00022618"/>
    </source>
</evidence>
<comment type="subcellular location">
    <subcellularLocation>
        <location evidence="1">Cytoplasm</location>
        <location evidence="1">Cytoskeleton</location>
        <location evidence="1">Spindle</location>
    </subcellularLocation>
</comment>
<evidence type="ECO:0008006" key="13">
    <source>
        <dbReference type="Google" id="ProtNLM"/>
    </source>
</evidence>
<evidence type="ECO:0000256" key="7">
    <source>
        <dbReference type="ARBA" id="ARBA00023054"/>
    </source>
</evidence>
<dbReference type="GO" id="GO:0005819">
    <property type="term" value="C:spindle"/>
    <property type="evidence" value="ECO:0007669"/>
    <property type="project" value="UniProtKB-SubCell"/>
</dbReference>
<dbReference type="GO" id="GO:0051301">
    <property type="term" value="P:cell division"/>
    <property type="evidence" value="ECO:0007669"/>
    <property type="project" value="UniProtKB-KW"/>
</dbReference>
<keyword evidence="4" id="KW-0132">Cell division</keyword>
<evidence type="ECO:0000256" key="10">
    <source>
        <dbReference type="SAM" id="Coils"/>
    </source>
</evidence>
<keyword evidence="8" id="KW-0206">Cytoskeleton</keyword>
<reference evidence="11" key="1">
    <citation type="submission" date="2021-09" db="EMBL/GenBank/DDBJ databases">
        <authorList>
            <consortium name="AG Swart"/>
            <person name="Singh M."/>
            <person name="Singh A."/>
            <person name="Seah K."/>
            <person name="Emmerich C."/>
        </authorList>
    </citation>
    <scope>NUCLEOTIDE SEQUENCE</scope>
    <source>
        <strain evidence="11">ATCC30299</strain>
    </source>
</reference>
<evidence type="ECO:0000256" key="6">
    <source>
        <dbReference type="ARBA" id="ARBA00022776"/>
    </source>
</evidence>
<sequence>MIHPDQARSILDALNISKSKLSPQGQKNLEELAKIAYCLQINPACLELPSAVAEALITNSQATSQINSDIEILLNVQQSLKKSFLLLNKLKKIKSELLESTSYLSNNISSRLIPQKKELQARLQTLTPKWEIDEELRHESLLDLSEKCQETSRQAASLQIRVEMFNDIPPNIQLAQQKLQEAKQELARIDSEWTQKVNEMLQ</sequence>
<dbReference type="GO" id="GO:0005874">
    <property type="term" value="C:microtubule"/>
    <property type="evidence" value="ECO:0007669"/>
    <property type="project" value="UniProtKB-KW"/>
</dbReference>
<dbReference type="AlphaFoldDB" id="A0AAU9I9H1"/>
<evidence type="ECO:0000256" key="8">
    <source>
        <dbReference type="ARBA" id="ARBA00023212"/>
    </source>
</evidence>
<feature type="coiled-coil region" evidence="10">
    <location>
        <begin position="141"/>
        <end position="192"/>
    </location>
</feature>
<name>A0AAU9I9H1_9CILI</name>
<evidence type="ECO:0000256" key="1">
    <source>
        <dbReference type="ARBA" id="ARBA00004186"/>
    </source>
</evidence>
<dbReference type="GO" id="GO:0070652">
    <property type="term" value="C:HAUS complex"/>
    <property type="evidence" value="ECO:0007669"/>
    <property type="project" value="InterPro"/>
</dbReference>
<evidence type="ECO:0000313" key="12">
    <source>
        <dbReference type="Proteomes" id="UP001162131"/>
    </source>
</evidence>
<comment type="caution">
    <text evidence="11">The sequence shown here is derived from an EMBL/GenBank/DDBJ whole genome shotgun (WGS) entry which is preliminary data.</text>
</comment>
<keyword evidence="7 10" id="KW-0175">Coiled coil</keyword>
<dbReference type="GO" id="GO:0051225">
    <property type="term" value="P:spindle assembly"/>
    <property type="evidence" value="ECO:0007669"/>
    <property type="project" value="InterPro"/>
</dbReference>
<evidence type="ECO:0000256" key="5">
    <source>
        <dbReference type="ARBA" id="ARBA00022701"/>
    </source>
</evidence>
<gene>
    <name evidence="11" type="ORF">BSTOLATCC_MIC2606</name>
</gene>
<dbReference type="InterPro" id="IPR026243">
    <property type="entry name" value="HAUS1"/>
</dbReference>
<keyword evidence="12" id="KW-1185">Reference proteome</keyword>
<dbReference type="PANTHER" id="PTHR31570">
    <property type="entry name" value="HAUS AUGMIN-LIKE COMPLEX SUBUNIT 1"/>
    <property type="match status" value="1"/>
</dbReference>
<proteinExistence type="inferred from homology"/>
<dbReference type="Proteomes" id="UP001162131">
    <property type="component" value="Unassembled WGS sequence"/>
</dbReference>
<evidence type="ECO:0000256" key="9">
    <source>
        <dbReference type="ARBA" id="ARBA00023306"/>
    </source>
</evidence>
<keyword evidence="6" id="KW-0498">Mitosis</keyword>
<evidence type="ECO:0000256" key="3">
    <source>
        <dbReference type="ARBA" id="ARBA00022490"/>
    </source>
</evidence>
<keyword evidence="9" id="KW-0131">Cell cycle</keyword>
<dbReference type="Pfam" id="PF25762">
    <property type="entry name" value="HAUS1"/>
    <property type="match status" value="1"/>
</dbReference>
<keyword evidence="3" id="KW-0963">Cytoplasm</keyword>
<comment type="similarity">
    <text evidence="2">Belongs to the HAUS1 family.</text>
</comment>
<dbReference type="EMBL" id="CAJZBQ010000003">
    <property type="protein sequence ID" value="CAG9310892.1"/>
    <property type="molecule type" value="Genomic_DNA"/>
</dbReference>
<dbReference type="GO" id="GO:0005829">
    <property type="term" value="C:cytosol"/>
    <property type="evidence" value="ECO:0007669"/>
    <property type="project" value="TreeGrafter"/>
</dbReference>
<evidence type="ECO:0000313" key="11">
    <source>
        <dbReference type="EMBL" id="CAG9310892.1"/>
    </source>
</evidence>
<evidence type="ECO:0000256" key="2">
    <source>
        <dbReference type="ARBA" id="ARBA00005479"/>
    </source>
</evidence>